<dbReference type="Pfam" id="PF00765">
    <property type="entry name" value="Autoind_synth"/>
    <property type="match status" value="1"/>
</dbReference>
<dbReference type="AlphaFoldDB" id="A0A370KDS0"/>
<proteinExistence type="inferred from homology"/>
<dbReference type="RefSeq" id="WP_016558631.1">
    <property type="nucleotide sequence ID" value="NZ_KZ857272.1"/>
</dbReference>
<dbReference type="InterPro" id="IPR016181">
    <property type="entry name" value="Acyl_CoA_acyltransferase"/>
</dbReference>
<comment type="similarity">
    <text evidence="7 8">Belongs to the autoinducer synthase family.</text>
</comment>
<dbReference type="EMBL" id="NAAC01000051">
    <property type="protein sequence ID" value="RDJ01394.1"/>
    <property type="molecule type" value="Genomic_DNA"/>
</dbReference>
<name>A0A370KDS0_9HYPH</name>
<dbReference type="InterPro" id="IPR001690">
    <property type="entry name" value="Autoind_synthase"/>
</dbReference>
<evidence type="ECO:0000256" key="5">
    <source>
        <dbReference type="ARBA" id="ARBA00022929"/>
    </source>
</evidence>
<accession>A0A370KDS0</accession>
<gene>
    <name evidence="9" type="ORF">B5K06_33685</name>
</gene>
<dbReference type="NCBIfam" id="NF010408">
    <property type="entry name" value="PRK13834.1"/>
    <property type="match status" value="1"/>
</dbReference>
<evidence type="ECO:0000256" key="1">
    <source>
        <dbReference type="ARBA" id="ARBA00012340"/>
    </source>
</evidence>
<dbReference type="GO" id="GO:0009372">
    <property type="term" value="P:quorum sensing"/>
    <property type="evidence" value="ECO:0007669"/>
    <property type="project" value="UniProtKB-UniRule"/>
</dbReference>
<keyword evidence="2 7" id="KW-0673">Quorum sensing</keyword>
<evidence type="ECO:0000256" key="4">
    <source>
        <dbReference type="ARBA" id="ARBA00022691"/>
    </source>
</evidence>
<dbReference type="GO" id="GO:0061579">
    <property type="term" value="F:N-acyl homoserine lactone synthase activity"/>
    <property type="evidence" value="ECO:0007669"/>
    <property type="project" value="UniProtKB-UniRule"/>
</dbReference>
<dbReference type="InterPro" id="IPR018311">
    <property type="entry name" value="Autoind_synth_CS"/>
</dbReference>
<evidence type="ECO:0000313" key="10">
    <source>
        <dbReference type="Proteomes" id="UP000254939"/>
    </source>
</evidence>
<dbReference type="EC" id="2.3.1.184" evidence="1 8"/>
<evidence type="ECO:0000256" key="7">
    <source>
        <dbReference type="PROSITE-ProRule" id="PRU00533"/>
    </source>
</evidence>
<evidence type="ECO:0000256" key="8">
    <source>
        <dbReference type="RuleBase" id="RU361135"/>
    </source>
</evidence>
<evidence type="ECO:0000256" key="3">
    <source>
        <dbReference type="ARBA" id="ARBA00022679"/>
    </source>
</evidence>
<dbReference type="Gene3D" id="3.40.630.30">
    <property type="match status" value="1"/>
</dbReference>
<organism evidence="9 10">
    <name type="scientific">Rhizobium grahamii</name>
    <dbReference type="NCBI Taxonomy" id="1120045"/>
    <lineage>
        <taxon>Bacteria</taxon>
        <taxon>Pseudomonadati</taxon>
        <taxon>Pseudomonadota</taxon>
        <taxon>Alphaproteobacteria</taxon>
        <taxon>Hyphomicrobiales</taxon>
        <taxon>Rhizobiaceae</taxon>
        <taxon>Rhizobium/Agrobacterium group</taxon>
        <taxon>Rhizobium</taxon>
    </lineage>
</organism>
<keyword evidence="4 8" id="KW-0949">S-adenosyl-L-methionine</keyword>
<dbReference type="GO" id="GO:0007165">
    <property type="term" value="P:signal transduction"/>
    <property type="evidence" value="ECO:0007669"/>
    <property type="project" value="TreeGrafter"/>
</dbReference>
<sequence>MQILAISKPTNHSETQLLQNHHQLRAAVFSNRLNWDVKVVNGCEADAFDALGPNYILAISTGGRLAGAARLLPATGPTMVADVFPSLLPEGRLNAHPGMIESSRFCVDTTLEEGRGDGTVHEATVTMFAGIIEWCVANGFSEIVTVTDLRFERILARVEWPLQRLGQPQKVGVTTAVAGTLPVNAGIFERLRPPNYRSNLTTFSQAA</sequence>
<dbReference type="OrthoDB" id="6169313at2"/>
<evidence type="ECO:0000256" key="2">
    <source>
        <dbReference type="ARBA" id="ARBA00022654"/>
    </source>
</evidence>
<evidence type="ECO:0000256" key="6">
    <source>
        <dbReference type="ARBA" id="ARBA00048576"/>
    </source>
</evidence>
<keyword evidence="3 8" id="KW-0808">Transferase</keyword>
<comment type="catalytic activity">
    <reaction evidence="6 8">
        <text>a fatty acyl-[ACP] + S-adenosyl-L-methionine = an N-acyl-L-homoserine lactone + S-methyl-5'-thioadenosine + holo-[ACP] + H(+)</text>
        <dbReference type="Rhea" id="RHEA:10096"/>
        <dbReference type="Rhea" id="RHEA-COMP:9685"/>
        <dbReference type="Rhea" id="RHEA-COMP:14125"/>
        <dbReference type="ChEBI" id="CHEBI:15378"/>
        <dbReference type="ChEBI" id="CHEBI:17509"/>
        <dbReference type="ChEBI" id="CHEBI:55474"/>
        <dbReference type="ChEBI" id="CHEBI:59789"/>
        <dbReference type="ChEBI" id="CHEBI:64479"/>
        <dbReference type="ChEBI" id="CHEBI:138651"/>
        <dbReference type="EC" id="2.3.1.184"/>
    </reaction>
</comment>
<dbReference type="PROSITE" id="PS00949">
    <property type="entry name" value="AUTOINDUCER_SYNTH_1"/>
    <property type="match status" value="1"/>
</dbReference>
<dbReference type="PANTHER" id="PTHR39322:SF1">
    <property type="entry name" value="ISOVALERYL-HOMOSERINE LACTONE SYNTHASE"/>
    <property type="match status" value="1"/>
</dbReference>
<protein>
    <recommendedName>
        <fullName evidence="1 8">Acyl-homoserine-lactone synthase</fullName>
        <ecNumber evidence="1 8">2.3.1.184</ecNumber>
    </recommendedName>
    <alternativeName>
        <fullName evidence="8">Autoinducer synthesis protein</fullName>
    </alternativeName>
</protein>
<dbReference type="PRINTS" id="PR01549">
    <property type="entry name" value="AUTOINDCRSYN"/>
</dbReference>
<dbReference type="PROSITE" id="PS51187">
    <property type="entry name" value="AUTOINDUCER_SYNTH_2"/>
    <property type="match status" value="1"/>
</dbReference>
<dbReference type="SUPFAM" id="SSF55729">
    <property type="entry name" value="Acyl-CoA N-acyltransferases (Nat)"/>
    <property type="match status" value="1"/>
</dbReference>
<dbReference type="PANTHER" id="PTHR39322">
    <property type="entry name" value="ACYL-HOMOSERINE-LACTONE SYNTHASE"/>
    <property type="match status" value="1"/>
</dbReference>
<dbReference type="Proteomes" id="UP000254939">
    <property type="component" value="Unassembled WGS sequence"/>
</dbReference>
<comment type="caution">
    <text evidence="9">The sequence shown here is derived from an EMBL/GenBank/DDBJ whole genome shotgun (WGS) entry which is preliminary data.</text>
</comment>
<evidence type="ECO:0000313" key="9">
    <source>
        <dbReference type="EMBL" id="RDJ01394.1"/>
    </source>
</evidence>
<keyword evidence="5 7" id="KW-0071">Autoinducer synthesis</keyword>
<reference evidence="9 10" key="1">
    <citation type="submission" date="2017-03" db="EMBL/GenBank/DDBJ databases">
        <title>Genome analysis of Rhizobial strains effectives or ineffectives for nitrogen fixation isolated from bean seeds.</title>
        <authorList>
            <person name="Peralta H."/>
            <person name="Aguilar-Vera A."/>
            <person name="Mora Y."/>
            <person name="Vargas-Lagunas C."/>
            <person name="Girard L."/>
            <person name="Mora J."/>
        </authorList>
    </citation>
    <scope>NUCLEOTIDE SEQUENCE [LARGE SCALE GENOMIC DNA]</scope>
    <source>
        <strain evidence="9 10">CCGM3</strain>
    </source>
</reference>